<dbReference type="RefSeq" id="WP_263061679.1">
    <property type="nucleotide sequence ID" value="NZ_JAOUSE010000025.1"/>
</dbReference>
<dbReference type="Proteomes" id="UP001208656">
    <property type="component" value="Unassembled WGS sequence"/>
</dbReference>
<comment type="caution">
    <text evidence="1">The sequence shown here is derived from an EMBL/GenBank/DDBJ whole genome shotgun (WGS) entry which is preliminary data.</text>
</comment>
<dbReference type="EMBL" id="JAOUSE010000025">
    <property type="protein sequence ID" value="MCU9594610.1"/>
    <property type="molecule type" value="Genomic_DNA"/>
</dbReference>
<keyword evidence="2" id="KW-1185">Reference proteome</keyword>
<evidence type="ECO:0000313" key="1">
    <source>
        <dbReference type="EMBL" id="MCU9594610.1"/>
    </source>
</evidence>
<accession>A0ABT2WFZ6</accession>
<sequence length="57" mass="6321">MGALFKAYNLVNEHKKAVLIDELVSLGVTGDGGVSLDNLEYSELKRMLVMEKVRRGL</sequence>
<reference evidence="1 2" key="1">
    <citation type="submission" date="2022-10" db="EMBL/GenBank/DDBJ databases">
        <title>Description of Fervidibacillus gen. nov. in the family Fervidibacillaceae fam. nov. with two species, Fervidibacillus albus sp. nov., and Fervidibacillus halotolerans sp. nov., isolated from tidal flat sediments.</title>
        <authorList>
            <person name="Kwon K.K."/>
            <person name="Yang S.-H."/>
        </authorList>
    </citation>
    <scope>NUCLEOTIDE SEQUENCE [LARGE SCALE GENOMIC DNA]</scope>
    <source>
        <strain evidence="1 2">DSM 23332</strain>
    </source>
</reference>
<evidence type="ECO:0000313" key="2">
    <source>
        <dbReference type="Proteomes" id="UP001208656"/>
    </source>
</evidence>
<proteinExistence type="predicted"/>
<name>A0ABT2WFZ6_9BACI</name>
<protein>
    <recommendedName>
        <fullName evidence="3">Fur-regulated basic protein FbpA</fullName>
    </recommendedName>
</protein>
<organism evidence="1 2">
    <name type="scientific">Pallidibacillus thermolactis</name>
    <dbReference type="NCBI Taxonomy" id="251051"/>
    <lineage>
        <taxon>Bacteria</taxon>
        <taxon>Bacillati</taxon>
        <taxon>Bacillota</taxon>
        <taxon>Bacilli</taxon>
        <taxon>Bacillales</taxon>
        <taxon>Bacillaceae</taxon>
        <taxon>Pallidibacillus</taxon>
    </lineage>
</organism>
<gene>
    <name evidence="1" type="ORF">OEV82_09090</name>
</gene>
<evidence type="ECO:0008006" key="3">
    <source>
        <dbReference type="Google" id="ProtNLM"/>
    </source>
</evidence>